<keyword evidence="5 8" id="KW-0812">Transmembrane</keyword>
<protein>
    <recommendedName>
        <fullName evidence="2">histidine kinase</fullName>
        <ecNumber evidence="2">2.7.13.3</ecNumber>
    </recommendedName>
</protein>
<dbReference type="EC" id="2.7.13.3" evidence="2"/>
<dbReference type="InterPro" id="IPR036890">
    <property type="entry name" value="HATPase_C_sf"/>
</dbReference>
<dbReference type="SMART" id="SM00387">
    <property type="entry name" value="HATPase_c"/>
    <property type="match status" value="1"/>
</dbReference>
<comment type="catalytic activity">
    <reaction evidence="1">
        <text>ATP + protein L-histidine = ADP + protein N-phospho-L-histidine.</text>
        <dbReference type="EC" id="2.7.13.3"/>
    </reaction>
</comment>
<evidence type="ECO:0000256" key="7">
    <source>
        <dbReference type="ARBA" id="ARBA00022989"/>
    </source>
</evidence>
<dbReference type="Gene3D" id="6.10.340.10">
    <property type="match status" value="1"/>
</dbReference>
<dbReference type="SMART" id="SM00388">
    <property type="entry name" value="HisKA"/>
    <property type="match status" value="1"/>
</dbReference>
<dbReference type="InterPro" id="IPR003661">
    <property type="entry name" value="HisK_dim/P_dom"/>
</dbReference>
<dbReference type="PANTHER" id="PTHR45436">
    <property type="entry name" value="SENSOR HISTIDINE KINASE YKOH"/>
    <property type="match status" value="1"/>
</dbReference>
<accession>A0A0B8T5T5</accession>
<dbReference type="RefSeq" id="WP_037494381.1">
    <property type="nucleotide sequence ID" value="NZ_JJMU01000002.1"/>
</dbReference>
<evidence type="ECO:0000256" key="8">
    <source>
        <dbReference type="SAM" id="Phobius"/>
    </source>
</evidence>
<name>A0A0B8T5T5_9SPHI</name>
<reference evidence="11" key="1">
    <citation type="submission" date="2014-04" db="EMBL/GenBank/DDBJ databases">
        <title>Whole-Genome optical mapping and complete genome sequence of Sphingobacterium deserti sp. nov., a new spaces isolated from desert in the west of China.</title>
        <authorList>
            <person name="Teng C."/>
            <person name="Zhou Z."/>
            <person name="Li X."/>
            <person name="Chen M."/>
            <person name="Lin M."/>
            <person name="Wang L."/>
            <person name="Su S."/>
            <person name="Zhang C."/>
            <person name="Zhang W."/>
        </authorList>
    </citation>
    <scope>NUCLEOTIDE SEQUENCE [LARGE SCALE GENOMIC DNA]</scope>
    <source>
        <strain evidence="11">ACCC05744</strain>
    </source>
</reference>
<dbReference type="Gene3D" id="1.10.287.130">
    <property type="match status" value="1"/>
</dbReference>
<proteinExistence type="predicted"/>
<reference evidence="10 11" key="2">
    <citation type="journal article" date="2015" name="PLoS ONE">
        <title>Whole-Genome Optical Mapping and Finished Genome Sequence of Sphingobacterium deserti sp. nov., a New Species Isolated from the Western Desert of China.</title>
        <authorList>
            <person name="Teng C."/>
            <person name="Zhou Z."/>
            <person name="Molnar I."/>
            <person name="Li X."/>
            <person name="Tang R."/>
            <person name="Chen M."/>
            <person name="Wang L."/>
            <person name="Su S."/>
            <person name="Zhang W."/>
            <person name="Lin M."/>
        </authorList>
    </citation>
    <scope>NUCLEOTIDE SEQUENCE [LARGE SCALE GENOMIC DNA]</scope>
    <source>
        <strain evidence="11">ACCC05744</strain>
    </source>
</reference>
<keyword evidence="6 10" id="KW-0418">Kinase</keyword>
<evidence type="ECO:0000256" key="1">
    <source>
        <dbReference type="ARBA" id="ARBA00000085"/>
    </source>
</evidence>
<evidence type="ECO:0000313" key="10">
    <source>
        <dbReference type="EMBL" id="KGE16108.1"/>
    </source>
</evidence>
<organism evidence="10 11">
    <name type="scientific">Sphingobacterium deserti</name>
    <dbReference type="NCBI Taxonomy" id="1229276"/>
    <lineage>
        <taxon>Bacteria</taxon>
        <taxon>Pseudomonadati</taxon>
        <taxon>Bacteroidota</taxon>
        <taxon>Sphingobacteriia</taxon>
        <taxon>Sphingobacteriales</taxon>
        <taxon>Sphingobacteriaceae</taxon>
        <taxon>Sphingobacterium</taxon>
    </lineage>
</organism>
<dbReference type="STRING" id="1229276.DI53_0223"/>
<dbReference type="InterPro" id="IPR005467">
    <property type="entry name" value="His_kinase_dom"/>
</dbReference>
<feature type="domain" description="Histidine kinase" evidence="9">
    <location>
        <begin position="238"/>
        <end position="444"/>
    </location>
</feature>
<dbReference type="PANTHER" id="PTHR45436:SF5">
    <property type="entry name" value="SENSOR HISTIDINE KINASE TRCS"/>
    <property type="match status" value="1"/>
</dbReference>
<dbReference type="PATRIC" id="fig|1229276.3.peg.230"/>
<evidence type="ECO:0000256" key="3">
    <source>
        <dbReference type="ARBA" id="ARBA00022553"/>
    </source>
</evidence>
<dbReference type="InterPro" id="IPR050428">
    <property type="entry name" value="TCS_sensor_his_kinase"/>
</dbReference>
<dbReference type="GO" id="GO:0000155">
    <property type="term" value="F:phosphorelay sensor kinase activity"/>
    <property type="evidence" value="ECO:0007669"/>
    <property type="project" value="InterPro"/>
</dbReference>
<dbReference type="PROSITE" id="PS50109">
    <property type="entry name" value="HIS_KIN"/>
    <property type="match status" value="1"/>
</dbReference>
<dbReference type="eggNOG" id="COG2205">
    <property type="taxonomic scope" value="Bacteria"/>
</dbReference>
<feature type="transmembrane region" description="Helical" evidence="8">
    <location>
        <begin position="12"/>
        <end position="32"/>
    </location>
</feature>
<gene>
    <name evidence="10" type="ORF">DI53_0223</name>
</gene>
<evidence type="ECO:0000256" key="4">
    <source>
        <dbReference type="ARBA" id="ARBA00022679"/>
    </source>
</evidence>
<keyword evidence="3" id="KW-0597">Phosphoprotein</keyword>
<dbReference type="AlphaFoldDB" id="A0A0B8T5T5"/>
<evidence type="ECO:0000313" key="11">
    <source>
        <dbReference type="Proteomes" id="UP000031802"/>
    </source>
</evidence>
<dbReference type="Proteomes" id="UP000031802">
    <property type="component" value="Unassembled WGS sequence"/>
</dbReference>
<dbReference type="SUPFAM" id="SSF55874">
    <property type="entry name" value="ATPase domain of HSP90 chaperone/DNA topoisomerase II/histidine kinase"/>
    <property type="match status" value="1"/>
</dbReference>
<dbReference type="GO" id="GO:0005886">
    <property type="term" value="C:plasma membrane"/>
    <property type="evidence" value="ECO:0007669"/>
    <property type="project" value="TreeGrafter"/>
</dbReference>
<evidence type="ECO:0000256" key="5">
    <source>
        <dbReference type="ARBA" id="ARBA00022692"/>
    </source>
</evidence>
<dbReference type="EMBL" id="JJMU01000002">
    <property type="protein sequence ID" value="KGE16108.1"/>
    <property type="molecule type" value="Genomic_DNA"/>
</dbReference>
<evidence type="ECO:0000256" key="6">
    <source>
        <dbReference type="ARBA" id="ARBA00022777"/>
    </source>
</evidence>
<dbReference type="Pfam" id="PF02518">
    <property type="entry name" value="HATPase_c"/>
    <property type="match status" value="1"/>
</dbReference>
<dbReference type="Gene3D" id="3.30.565.10">
    <property type="entry name" value="Histidine kinase-like ATPase, C-terminal domain"/>
    <property type="match status" value="1"/>
</dbReference>
<dbReference type="InterPro" id="IPR036097">
    <property type="entry name" value="HisK_dim/P_sf"/>
</dbReference>
<comment type="caution">
    <text evidence="10">The sequence shown here is derived from an EMBL/GenBank/DDBJ whole genome shotgun (WGS) entry which is preliminary data.</text>
</comment>
<evidence type="ECO:0000259" key="9">
    <source>
        <dbReference type="PROSITE" id="PS50109"/>
    </source>
</evidence>
<keyword evidence="7 8" id="KW-1133">Transmembrane helix</keyword>
<evidence type="ECO:0000256" key="2">
    <source>
        <dbReference type="ARBA" id="ARBA00012438"/>
    </source>
</evidence>
<dbReference type="CDD" id="cd00082">
    <property type="entry name" value="HisKA"/>
    <property type="match status" value="1"/>
</dbReference>
<dbReference type="Pfam" id="PF00512">
    <property type="entry name" value="HisKA"/>
    <property type="match status" value="1"/>
</dbReference>
<keyword evidence="8" id="KW-0472">Membrane</keyword>
<feature type="transmembrane region" description="Helical" evidence="8">
    <location>
        <begin position="156"/>
        <end position="180"/>
    </location>
</feature>
<dbReference type="SUPFAM" id="SSF47384">
    <property type="entry name" value="Homodimeric domain of signal transducing histidine kinase"/>
    <property type="match status" value="1"/>
</dbReference>
<dbReference type="InterPro" id="IPR003594">
    <property type="entry name" value="HATPase_dom"/>
</dbReference>
<sequence length="444" mass="51400">MKLKHRLSLYSVTSFSIAMLIFSGLIYFSYYAQMKEKEYQSLESKSLLAAIFYLEQDELSLKEHANVKTQLQKTISRANIVVFDSLNQRQNGDMKSLDDISEEFLLKVRAAQVASFDSDDYFYNGIFYHDNEGDFVVVTRESKEDFNGQMRSLSHILLLVFLLGVVFIFLFSQYLSYIAYQPIVRIINQIKKKDTQNFNEPLTLTETYSEVEDLVKTYNHFISRIAETFNVQKNFIDYVSHELRTPITALLGTLEVTNTKRRTVQEYEAVMMELKQYTSDLQETLDQMMLLSGAKTNFEFQHIRVDEVIWQLVENMVLYHQAKVEVDIQVNDQAVLTLEGNDKLLELAIGNLLENAIKYSDNQPVKILFTEVKGQLQLSIVDQGIGISQHDLRYIRQNFYRGNNTQNYQGKGIGLSIANIIFTLHKIDMQILSRQNGTTVVLLF</sequence>
<keyword evidence="11" id="KW-1185">Reference proteome</keyword>
<keyword evidence="4" id="KW-0808">Transferase</keyword>